<protein>
    <submittedName>
        <fullName evidence="1">Uncharacterized protein</fullName>
    </submittedName>
</protein>
<reference evidence="1 2" key="2">
    <citation type="submission" date="2019-01" db="EMBL/GenBank/DDBJ databases">
        <authorList>
            <person name="Li Y."/>
        </authorList>
    </citation>
    <scope>NUCLEOTIDE SEQUENCE [LARGE SCALE GENOMIC DNA]</scope>
    <source>
        <strain evidence="1 2">D19-10-3-21</strain>
    </source>
</reference>
<name>A0A443KEU7_9RHOB</name>
<reference evidence="1 2" key="1">
    <citation type="submission" date="2019-01" db="EMBL/GenBank/DDBJ databases">
        <title>Sinorhodobacter populi sp. nov. isolated from the symptomatic bark tissue of Populus euramericana canker.</title>
        <authorList>
            <person name="Xu G."/>
        </authorList>
    </citation>
    <scope>NUCLEOTIDE SEQUENCE [LARGE SCALE GENOMIC DNA]</scope>
    <source>
        <strain evidence="1 2">D19-10-3-21</strain>
    </source>
</reference>
<dbReference type="EMBL" id="SAUX01000004">
    <property type="protein sequence ID" value="RWR31310.1"/>
    <property type="molecule type" value="Genomic_DNA"/>
</dbReference>
<sequence>MKIHITINDFDEFDEAVGLAKEAISERGDKRSGDIVSISPHVEILPHGGAEFDGHTFEEDVLGSWRIGKE</sequence>
<accession>A0A443KEU7</accession>
<organism evidence="1 2">
    <name type="scientific">Paenirhodobacter populi</name>
    <dbReference type="NCBI Taxonomy" id="2306993"/>
    <lineage>
        <taxon>Bacteria</taxon>
        <taxon>Pseudomonadati</taxon>
        <taxon>Pseudomonadota</taxon>
        <taxon>Alphaproteobacteria</taxon>
        <taxon>Rhodobacterales</taxon>
        <taxon>Rhodobacter group</taxon>
        <taxon>Paenirhodobacter</taxon>
    </lineage>
</organism>
<evidence type="ECO:0000313" key="2">
    <source>
        <dbReference type="Proteomes" id="UP000285295"/>
    </source>
</evidence>
<dbReference type="AlphaFoldDB" id="A0A443KEU7"/>
<dbReference type="Proteomes" id="UP000285295">
    <property type="component" value="Unassembled WGS sequence"/>
</dbReference>
<evidence type="ECO:0000313" key="1">
    <source>
        <dbReference type="EMBL" id="RWR31310.1"/>
    </source>
</evidence>
<gene>
    <name evidence="1" type="ORF">D2T31_04730</name>
</gene>
<comment type="caution">
    <text evidence="1">The sequence shown here is derived from an EMBL/GenBank/DDBJ whole genome shotgun (WGS) entry which is preliminary data.</text>
</comment>
<dbReference type="RefSeq" id="WP_128236448.1">
    <property type="nucleotide sequence ID" value="NZ_SAUX01000004.1"/>
</dbReference>
<proteinExistence type="predicted"/>